<feature type="transmembrane region" description="Helical" evidence="8">
    <location>
        <begin position="21"/>
        <end position="41"/>
    </location>
</feature>
<dbReference type="PANTHER" id="PTHR21461:SF40">
    <property type="entry name" value="GLYCOSYLTRANSFERASE FAMILY 92 PROTEIN"/>
    <property type="match status" value="1"/>
</dbReference>
<evidence type="ECO:0000313" key="9">
    <source>
        <dbReference type="Proteomes" id="UP000694920"/>
    </source>
</evidence>
<dbReference type="RefSeq" id="XP_015597946.1">
    <property type="nucleotide sequence ID" value="XM_015742460.2"/>
</dbReference>
<organism evidence="9 10">
    <name type="scientific">Cephus cinctus</name>
    <name type="common">Wheat stem sawfly</name>
    <dbReference type="NCBI Taxonomy" id="211228"/>
    <lineage>
        <taxon>Eukaryota</taxon>
        <taxon>Metazoa</taxon>
        <taxon>Ecdysozoa</taxon>
        <taxon>Arthropoda</taxon>
        <taxon>Hexapoda</taxon>
        <taxon>Insecta</taxon>
        <taxon>Pterygota</taxon>
        <taxon>Neoptera</taxon>
        <taxon>Endopterygota</taxon>
        <taxon>Hymenoptera</taxon>
        <taxon>Cephoidea</taxon>
        <taxon>Cephidae</taxon>
        <taxon>Cephus</taxon>
    </lineage>
</organism>
<dbReference type="EC" id="2.4.1.-" evidence="8"/>
<dbReference type="GO" id="GO:0016020">
    <property type="term" value="C:membrane"/>
    <property type="evidence" value="ECO:0007669"/>
    <property type="project" value="UniProtKB-SubCell"/>
</dbReference>
<dbReference type="PANTHER" id="PTHR21461">
    <property type="entry name" value="GLYCOSYLTRANSFERASE FAMILY 92 PROTEIN"/>
    <property type="match status" value="1"/>
</dbReference>
<evidence type="ECO:0000313" key="11">
    <source>
        <dbReference type="RefSeq" id="XP_015597946.1"/>
    </source>
</evidence>
<keyword evidence="9" id="KW-1185">Reference proteome</keyword>
<dbReference type="GeneID" id="107269043"/>
<keyword evidence="4 8" id="KW-0808">Transferase</keyword>
<evidence type="ECO:0000256" key="8">
    <source>
        <dbReference type="RuleBase" id="RU366017"/>
    </source>
</evidence>
<gene>
    <name evidence="10 11 12" type="primary">LOC107269043</name>
</gene>
<evidence type="ECO:0000256" key="2">
    <source>
        <dbReference type="ARBA" id="ARBA00007647"/>
    </source>
</evidence>
<accession>A0AAJ7BZ24</accession>
<name>A0AAJ7BZ24_CEPCN</name>
<reference evidence="10 11" key="1">
    <citation type="submission" date="2025-04" db="UniProtKB">
        <authorList>
            <consortium name="RefSeq"/>
        </authorList>
    </citation>
    <scope>IDENTIFICATION</scope>
</reference>
<evidence type="ECO:0000256" key="7">
    <source>
        <dbReference type="ARBA" id="ARBA00023136"/>
    </source>
</evidence>
<comment type="subcellular location">
    <subcellularLocation>
        <location evidence="1">Membrane</location>
        <topology evidence="1">Single-pass membrane protein</topology>
    </subcellularLocation>
</comment>
<evidence type="ECO:0000313" key="12">
    <source>
        <dbReference type="RefSeq" id="XP_024942024.1"/>
    </source>
</evidence>
<evidence type="ECO:0000256" key="4">
    <source>
        <dbReference type="ARBA" id="ARBA00022679"/>
    </source>
</evidence>
<keyword evidence="6 8" id="KW-1133">Transmembrane helix</keyword>
<protein>
    <recommendedName>
        <fullName evidence="8">Glycosyltransferase family 92 protein</fullName>
        <ecNumber evidence="8">2.4.1.-</ecNumber>
    </recommendedName>
</protein>
<proteinExistence type="inferred from homology"/>
<sequence>MGVRRKGSGGGRGSAGVLKERANMAFMLVVMFFAVFGLIVLTEIFLINDRPGSNLGGTGALGGHRNGHRLALPPDRPDYEEIGAEDYAGLKGGFDEHVGLLVRGDESAKLAVPSDPRTLPSLPPSLEARLPQLDRSLKLTNAEWLPVTNTRYKFFVYSAYYDDRGGSPNGLVRVIGATKTRGPERVWCRFWYRTKYGGNTTTSVTVAAKVKVIRENWNLKYSACFVICPLPKESPASGKVPHSVSVVARLRAPPTNHILVQNRPDDRPKIRESLAICVKPLHYNYNRVLQLVEFIELHRLLGATHITLYNDTLGVEAGCTLREYERQGWITLLPWHHLDMISQREIRTEGLFAALNDCLYRSMYKYDYVALLDLDEFIIPRHNYTIPDLMKWTNSRINIKSAGAYSFQNAFFYLQWADDPNVALSRTPTEAGLITLRKTRRRMKLHPHKQRSKYVCKPEYVVEAGNHFVWEFIPGHNTLNVPSDAGILHHYRVCEFGGDDCIKTSSVVDRTAYKYRNKLGHNVARKWDDLLEKCPLPELEAIPAPRAHPETSPVAKVVR</sequence>
<dbReference type="Proteomes" id="UP000694920">
    <property type="component" value="Unplaced"/>
</dbReference>
<dbReference type="GO" id="GO:0016757">
    <property type="term" value="F:glycosyltransferase activity"/>
    <property type="evidence" value="ECO:0007669"/>
    <property type="project" value="UniProtKB-UniRule"/>
</dbReference>
<keyword evidence="5 8" id="KW-0812">Transmembrane</keyword>
<evidence type="ECO:0000256" key="5">
    <source>
        <dbReference type="ARBA" id="ARBA00022692"/>
    </source>
</evidence>
<comment type="similarity">
    <text evidence="2 8">Belongs to the glycosyltransferase 92 family.</text>
</comment>
<dbReference type="GO" id="GO:0005737">
    <property type="term" value="C:cytoplasm"/>
    <property type="evidence" value="ECO:0007669"/>
    <property type="project" value="TreeGrafter"/>
</dbReference>
<dbReference type="Pfam" id="PF01697">
    <property type="entry name" value="Glyco_transf_92"/>
    <property type="match status" value="1"/>
</dbReference>
<evidence type="ECO:0000256" key="6">
    <source>
        <dbReference type="ARBA" id="ARBA00022989"/>
    </source>
</evidence>
<keyword evidence="7 8" id="KW-0472">Membrane</keyword>
<dbReference type="RefSeq" id="XP_024942024.1">
    <property type="nucleotide sequence ID" value="XM_025086256.1"/>
</dbReference>
<keyword evidence="3 8" id="KW-0328">Glycosyltransferase</keyword>
<dbReference type="InterPro" id="IPR008166">
    <property type="entry name" value="Glyco_transf_92"/>
</dbReference>
<evidence type="ECO:0000256" key="3">
    <source>
        <dbReference type="ARBA" id="ARBA00022676"/>
    </source>
</evidence>
<dbReference type="RefSeq" id="XP_015597945.1">
    <property type="nucleotide sequence ID" value="XM_015742459.2"/>
</dbReference>
<dbReference type="KEGG" id="ccin:107269043"/>
<evidence type="ECO:0000313" key="10">
    <source>
        <dbReference type="RefSeq" id="XP_015597945.1"/>
    </source>
</evidence>
<evidence type="ECO:0000256" key="1">
    <source>
        <dbReference type="ARBA" id="ARBA00004167"/>
    </source>
</evidence>
<dbReference type="AlphaFoldDB" id="A0AAJ7BZ24"/>